<evidence type="ECO:0000256" key="5">
    <source>
        <dbReference type="ARBA" id="ARBA00023136"/>
    </source>
</evidence>
<dbReference type="Proteomes" id="UP000314983">
    <property type="component" value="Chromosome 21"/>
</dbReference>
<dbReference type="SUPFAM" id="SSF49785">
    <property type="entry name" value="Galactose-binding domain-like"/>
    <property type="match status" value="1"/>
</dbReference>
<dbReference type="CDD" id="cd00057">
    <property type="entry name" value="FA58C"/>
    <property type="match status" value="1"/>
</dbReference>
<evidence type="ECO:0000259" key="7">
    <source>
        <dbReference type="PROSITE" id="PS50022"/>
    </source>
</evidence>
<reference evidence="8" key="4">
    <citation type="submission" date="2025-08" db="UniProtKB">
        <authorList>
            <consortium name="Ensembl"/>
        </authorList>
    </citation>
    <scope>IDENTIFICATION</scope>
</reference>
<feature type="domain" description="F5/8 type C" evidence="7">
    <location>
        <begin position="9"/>
        <end position="165"/>
    </location>
</feature>
<keyword evidence="9" id="KW-1185">Reference proteome</keyword>
<dbReference type="GO" id="GO:0005886">
    <property type="term" value="C:plasma membrane"/>
    <property type="evidence" value="ECO:0007669"/>
    <property type="project" value="TreeGrafter"/>
</dbReference>
<evidence type="ECO:0000256" key="4">
    <source>
        <dbReference type="ARBA" id="ARBA00022889"/>
    </source>
</evidence>
<evidence type="ECO:0000256" key="2">
    <source>
        <dbReference type="ARBA" id="ARBA00004613"/>
    </source>
</evidence>
<dbReference type="GeneTree" id="ENSGT00940000157334"/>
<dbReference type="OMA" id="MSHAFRY"/>
<organism evidence="8 9">
    <name type="scientific">Electrophorus electricus</name>
    <name type="common">Electric eel</name>
    <name type="synonym">Gymnotus electricus</name>
    <dbReference type="NCBI Taxonomy" id="8005"/>
    <lineage>
        <taxon>Eukaryota</taxon>
        <taxon>Metazoa</taxon>
        <taxon>Chordata</taxon>
        <taxon>Craniata</taxon>
        <taxon>Vertebrata</taxon>
        <taxon>Euteleostomi</taxon>
        <taxon>Actinopterygii</taxon>
        <taxon>Neopterygii</taxon>
        <taxon>Teleostei</taxon>
        <taxon>Ostariophysi</taxon>
        <taxon>Gymnotiformes</taxon>
        <taxon>Gymnotoidei</taxon>
        <taxon>Gymnotidae</taxon>
        <taxon>Electrophorus</taxon>
    </lineage>
</organism>
<dbReference type="SMART" id="SM00231">
    <property type="entry name" value="FA58C"/>
    <property type="match status" value="1"/>
</dbReference>
<reference evidence="9" key="2">
    <citation type="journal article" date="2017" name="Sci. Adv.">
        <title>A tail of two voltages: Proteomic comparison of the three electric organs of the electric eel.</title>
        <authorList>
            <person name="Traeger L.L."/>
            <person name="Sabat G."/>
            <person name="Barrett-Wilt G.A."/>
            <person name="Wells G.B."/>
            <person name="Sussman M.R."/>
        </authorList>
    </citation>
    <scope>NUCLEOTIDE SEQUENCE [LARGE SCALE GENOMIC DNA]</scope>
</reference>
<dbReference type="Pfam" id="PF00754">
    <property type="entry name" value="F5_F8_type_C"/>
    <property type="match status" value="1"/>
</dbReference>
<dbReference type="GO" id="GO:0005576">
    <property type="term" value="C:extracellular region"/>
    <property type="evidence" value="ECO:0007669"/>
    <property type="project" value="UniProtKB-SubCell"/>
</dbReference>
<dbReference type="GO" id="GO:0038023">
    <property type="term" value="F:signaling receptor activity"/>
    <property type="evidence" value="ECO:0007669"/>
    <property type="project" value="TreeGrafter"/>
</dbReference>
<evidence type="ECO:0000256" key="3">
    <source>
        <dbReference type="ARBA" id="ARBA00022525"/>
    </source>
</evidence>
<keyword evidence="6" id="KW-1015">Disulfide bond</keyword>
<evidence type="ECO:0000313" key="9">
    <source>
        <dbReference type="Proteomes" id="UP000314983"/>
    </source>
</evidence>
<dbReference type="GO" id="GO:0007155">
    <property type="term" value="P:cell adhesion"/>
    <property type="evidence" value="ECO:0007669"/>
    <property type="project" value="UniProtKB-KW"/>
</dbReference>
<dbReference type="GO" id="GO:0012505">
    <property type="term" value="C:endomembrane system"/>
    <property type="evidence" value="ECO:0007669"/>
    <property type="project" value="UniProtKB-SubCell"/>
</dbReference>
<dbReference type="STRING" id="8005.ENSEEEP00000052220"/>
<dbReference type="Gene3D" id="2.60.120.260">
    <property type="entry name" value="Galactose-binding domain-like"/>
    <property type="match status" value="1"/>
</dbReference>
<dbReference type="InterPro" id="IPR050633">
    <property type="entry name" value="Neuropilin_MCO_CoagFactor"/>
</dbReference>
<dbReference type="AlphaFoldDB" id="A0A4W4HL16"/>
<dbReference type="InterPro" id="IPR008979">
    <property type="entry name" value="Galactose-bd-like_sf"/>
</dbReference>
<proteinExistence type="predicted"/>
<dbReference type="PROSITE" id="PS50022">
    <property type="entry name" value="FA58C_3"/>
    <property type="match status" value="1"/>
</dbReference>
<accession>A0A4W4HL16</accession>
<comment type="subcellular location">
    <subcellularLocation>
        <location evidence="1">Endomembrane system</location>
        <topology evidence="1">Peripheral membrane protein</topology>
    </subcellularLocation>
    <subcellularLocation>
        <location evidence="2">Secreted</location>
    </subcellularLocation>
</comment>
<dbReference type="PANTHER" id="PTHR46806:SF5">
    <property type="entry name" value="F5_8 TYPE C DOMAIN-CONTAINING PROTEIN"/>
    <property type="match status" value="1"/>
</dbReference>
<evidence type="ECO:0000313" key="8">
    <source>
        <dbReference type="Ensembl" id="ENSEEEP00000052220.2"/>
    </source>
</evidence>
<reference evidence="9" key="1">
    <citation type="journal article" date="2014" name="Science">
        <title>Nonhuman genetics. Genomic basis for the convergent evolution of electric organs.</title>
        <authorList>
            <person name="Gallant J.R."/>
            <person name="Traeger L.L."/>
            <person name="Volkening J.D."/>
            <person name="Moffett H."/>
            <person name="Chen P.H."/>
            <person name="Novina C.D."/>
            <person name="Phillips G.N.Jr."/>
            <person name="Anand R."/>
            <person name="Wells G.B."/>
            <person name="Pinch M."/>
            <person name="Guth R."/>
            <person name="Unguez G.A."/>
            <person name="Albert J.S."/>
            <person name="Zakon H.H."/>
            <person name="Samanta M.P."/>
            <person name="Sussman M.R."/>
        </authorList>
    </citation>
    <scope>NUCLEOTIDE SEQUENCE [LARGE SCALE GENOMIC DNA]</scope>
</reference>
<sequence>SCLSLNQKCPYHRPLGFEAGSVTPDQISCSNEDQYTGWFSSWTPNKARLNNQGYGCAWLSKYQDTSQWIQTDLKEVNVVSGILTQGRCDADEWITKYTVQFRTNENLNWVYYKDQTGNNRVFYGNSDRSSSVQNLLRPPIVARYIRIIPLGWHTRIAMRMELLLCTSKCI</sequence>
<keyword evidence="5" id="KW-0472">Membrane</keyword>
<gene>
    <name evidence="8" type="primary">RS1</name>
</gene>
<name>A0A4W4HL16_ELEEL</name>
<dbReference type="FunFam" id="2.60.120.260:FF:000002">
    <property type="entry name" value="Coagulation factor VIII"/>
    <property type="match status" value="1"/>
</dbReference>
<evidence type="ECO:0000256" key="1">
    <source>
        <dbReference type="ARBA" id="ARBA00004184"/>
    </source>
</evidence>
<dbReference type="PANTHER" id="PTHR46806">
    <property type="entry name" value="F5/8 TYPE C DOMAIN-CONTAINING PROTEIN"/>
    <property type="match status" value="1"/>
</dbReference>
<dbReference type="InterPro" id="IPR000421">
    <property type="entry name" value="FA58C"/>
</dbReference>
<keyword evidence="3" id="KW-0964">Secreted</keyword>
<protein>
    <recommendedName>
        <fullName evidence="7">F5/8 type C domain-containing protein</fullName>
    </recommendedName>
</protein>
<dbReference type="Ensembl" id="ENSEEET00000052786.2">
    <property type="protein sequence ID" value="ENSEEEP00000052220.2"/>
    <property type="gene ID" value="ENSEEEG00000024483.2"/>
</dbReference>
<keyword evidence="4" id="KW-0130">Cell adhesion</keyword>
<evidence type="ECO:0000256" key="6">
    <source>
        <dbReference type="ARBA" id="ARBA00023157"/>
    </source>
</evidence>
<reference evidence="8" key="5">
    <citation type="submission" date="2025-09" db="UniProtKB">
        <authorList>
            <consortium name="Ensembl"/>
        </authorList>
    </citation>
    <scope>IDENTIFICATION</scope>
</reference>
<reference evidence="8" key="3">
    <citation type="submission" date="2020-05" db="EMBL/GenBank/DDBJ databases">
        <title>Electrophorus electricus (electric eel) genome, fEleEle1, primary haplotype.</title>
        <authorList>
            <person name="Myers G."/>
            <person name="Meyer A."/>
            <person name="Fedrigo O."/>
            <person name="Formenti G."/>
            <person name="Rhie A."/>
            <person name="Tracey A."/>
            <person name="Sims Y."/>
            <person name="Jarvis E.D."/>
        </authorList>
    </citation>
    <scope>NUCLEOTIDE SEQUENCE [LARGE SCALE GENOMIC DNA]</scope>
</reference>